<reference evidence="5 6" key="1">
    <citation type="submission" date="2017-09" db="EMBL/GenBank/DDBJ databases">
        <title>Depth-based differentiation of microbial function through sediment-hosted aquifers and enrichment of novel symbionts in the deep terrestrial subsurface.</title>
        <authorList>
            <person name="Probst A.J."/>
            <person name="Ladd B."/>
            <person name="Jarett J.K."/>
            <person name="Geller-Mcgrath D.E."/>
            <person name="Sieber C.M."/>
            <person name="Emerson J.B."/>
            <person name="Anantharaman K."/>
            <person name="Thomas B.C."/>
            <person name="Malmstrom R."/>
            <person name="Stieglmeier M."/>
            <person name="Klingl A."/>
            <person name="Woyke T."/>
            <person name="Ryan C.M."/>
            <person name="Banfield J.F."/>
        </authorList>
    </citation>
    <scope>NUCLEOTIDE SEQUENCE [LARGE SCALE GENOMIC DNA]</scope>
    <source>
        <strain evidence="5">CG11_big_fil_rev_8_21_14_0_20_42_13</strain>
    </source>
</reference>
<dbReference type="GO" id="GO:0016757">
    <property type="term" value="F:glycosyltransferase activity"/>
    <property type="evidence" value="ECO:0007669"/>
    <property type="project" value="UniProtKB-KW"/>
</dbReference>
<evidence type="ECO:0000313" key="6">
    <source>
        <dbReference type="Proteomes" id="UP000229641"/>
    </source>
</evidence>
<dbReference type="InterPro" id="IPR001173">
    <property type="entry name" value="Glyco_trans_2-like"/>
</dbReference>
<dbReference type="SUPFAM" id="SSF53448">
    <property type="entry name" value="Nucleotide-diphospho-sugar transferases"/>
    <property type="match status" value="1"/>
</dbReference>
<dbReference type="Gene3D" id="3.90.550.10">
    <property type="entry name" value="Spore Coat Polysaccharide Biosynthesis Protein SpsA, Chain A"/>
    <property type="match status" value="1"/>
</dbReference>
<keyword evidence="2" id="KW-0328">Glycosyltransferase</keyword>
<dbReference type="PANTHER" id="PTHR43179">
    <property type="entry name" value="RHAMNOSYLTRANSFERASE WBBL"/>
    <property type="match status" value="1"/>
</dbReference>
<dbReference type="PANTHER" id="PTHR43179:SF12">
    <property type="entry name" value="GALACTOFURANOSYLTRANSFERASE GLFT2"/>
    <property type="match status" value="1"/>
</dbReference>
<evidence type="ECO:0000256" key="3">
    <source>
        <dbReference type="ARBA" id="ARBA00022679"/>
    </source>
</evidence>
<feature type="domain" description="Glycosyltransferase 2-like" evidence="4">
    <location>
        <begin position="7"/>
        <end position="172"/>
    </location>
</feature>
<evidence type="ECO:0000256" key="1">
    <source>
        <dbReference type="ARBA" id="ARBA00006739"/>
    </source>
</evidence>
<protein>
    <recommendedName>
        <fullName evidence="4">Glycosyltransferase 2-like domain-containing protein</fullName>
    </recommendedName>
</protein>
<dbReference type="CDD" id="cd04186">
    <property type="entry name" value="GT_2_like_c"/>
    <property type="match status" value="1"/>
</dbReference>
<evidence type="ECO:0000256" key="2">
    <source>
        <dbReference type="ARBA" id="ARBA00022676"/>
    </source>
</evidence>
<evidence type="ECO:0000313" key="5">
    <source>
        <dbReference type="EMBL" id="PIQ88463.1"/>
    </source>
</evidence>
<dbReference type="Pfam" id="PF00535">
    <property type="entry name" value="Glycos_transf_2"/>
    <property type="match status" value="1"/>
</dbReference>
<accession>A0A2H0LVL7</accession>
<comment type="caution">
    <text evidence="5">The sequence shown here is derived from an EMBL/GenBank/DDBJ whole genome shotgun (WGS) entry which is preliminary data.</text>
</comment>
<comment type="similarity">
    <text evidence="1">Belongs to the glycosyltransferase 2 family.</text>
</comment>
<dbReference type="EMBL" id="PCWA01000105">
    <property type="protein sequence ID" value="PIQ88463.1"/>
    <property type="molecule type" value="Genomic_DNA"/>
</dbReference>
<sequence length="326" mass="37385">MKALCDIIVLTWNRKDLIEGFIESFLRNTDTPSRLIIIDNASSDGTSEYLLSLKGTEKCSFKIILNNENKGFVGGMNQGIAVSDAPYVCLANNDLLFTGGWLEEIINIFQKYPQAGLLNPNSNNLGARFSEKEISLEDFAGDLRSRYRGVFIEMPFCIGFCMVIKRDVINKIGALSEDFYPAFFEDSDYSLRTVSAGYRIGMAKGSYVWHKEHASFDRADEKQTEQLFKRNRGIFVKKWGEILRIALIADNHSELKENIHKAIETARNGNYVYVYCRKLTKDMVTAEHSGVKFINFNNYFDLFFKVVIKKKRYNVVSRISKFNHEL</sequence>
<dbReference type="Proteomes" id="UP000229641">
    <property type="component" value="Unassembled WGS sequence"/>
</dbReference>
<evidence type="ECO:0000259" key="4">
    <source>
        <dbReference type="Pfam" id="PF00535"/>
    </source>
</evidence>
<dbReference type="InterPro" id="IPR029044">
    <property type="entry name" value="Nucleotide-diphossugar_trans"/>
</dbReference>
<proteinExistence type="inferred from homology"/>
<gene>
    <name evidence="5" type="ORF">COV72_08210</name>
</gene>
<organism evidence="5 6">
    <name type="scientific">Candidatus Ghiorseimicrobium undicola</name>
    <dbReference type="NCBI Taxonomy" id="1974746"/>
    <lineage>
        <taxon>Bacteria</taxon>
        <taxon>Pseudomonadati</taxon>
        <taxon>Candidatus Omnitrophota</taxon>
        <taxon>Candidatus Ghiorseimicrobium</taxon>
    </lineage>
</organism>
<keyword evidence="3" id="KW-0808">Transferase</keyword>
<name>A0A2H0LVL7_9BACT</name>
<dbReference type="AlphaFoldDB" id="A0A2H0LVL7"/>